<dbReference type="Pfam" id="PF00356">
    <property type="entry name" value="LacI"/>
    <property type="match status" value="1"/>
</dbReference>
<reference evidence="5" key="1">
    <citation type="submission" date="2022-01" db="EMBL/GenBank/DDBJ databases">
        <title>Novel species in genus Dyadobacter.</title>
        <authorList>
            <person name="Ma C."/>
        </authorList>
    </citation>
    <scope>NUCLEOTIDE SEQUENCE</scope>
    <source>
        <strain evidence="5">CY357</strain>
    </source>
</reference>
<accession>A0A9X1QI04</accession>
<dbReference type="PROSITE" id="PS50932">
    <property type="entry name" value="HTH_LACI_2"/>
    <property type="match status" value="1"/>
</dbReference>
<evidence type="ECO:0000256" key="1">
    <source>
        <dbReference type="ARBA" id="ARBA00023015"/>
    </source>
</evidence>
<keyword evidence="1" id="KW-0805">Transcription regulation</keyword>
<dbReference type="CDD" id="cd01392">
    <property type="entry name" value="HTH_LacI"/>
    <property type="match status" value="1"/>
</dbReference>
<feature type="domain" description="HTH lacI-type" evidence="4">
    <location>
        <begin position="54"/>
        <end position="108"/>
    </location>
</feature>
<evidence type="ECO:0000256" key="2">
    <source>
        <dbReference type="ARBA" id="ARBA00023125"/>
    </source>
</evidence>
<evidence type="ECO:0000259" key="4">
    <source>
        <dbReference type="PROSITE" id="PS50932"/>
    </source>
</evidence>
<dbReference type="SUPFAM" id="SSF47413">
    <property type="entry name" value="lambda repressor-like DNA-binding domains"/>
    <property type="match status" value="1"/>
</dbReference>
<dbReference type="InterPro" id="IPR000843">
    <property type="entry name" value="HTH_LacI"/>
</dbReference>
<dbReference type="CDD" id="cd06267">
    <property type="entry name" value="PBP1_LacI_sugar_binding-like"/>
    <property type="match status" value="1"/>
</dbReference>
<dbReference type="Gene3D" id="1.10.260.40">
    <property type="entry name" value="lambda repressor-like DNA-binding domains"/>
    <property type="match status" value="1"/>
</dbReference>
<dbReference type="GO" id="GO:0003700">
    <property type="term" value="F:DNA-binding transcription factor activity"/>
    <property type="evidence" value="ECO:0007669"/>
    <property type="project" value="TreeGrafter"/>
</dbReference>
<dbReference type="InterPro" id="IPR010982">
    <property type="entry name" value="Lambda_DNA-bd_dom_sf"/>
</dbReference>
<dbReference type="InterPro" id="IPR001761">
    <property type="entry name" value="Peripla_BP/Lac1_sug-bd_dom"/>
</dbReference>
<organism evidence="5 6">
    <name type="scientific">Dyadobacter chenhuakuii</name>
    <dbReference type="NCBI Taxonomy" id="2909339"/>
    <lineage>
        <taxon>Bacteria</taxon>
        <taxon>Pseudomonadati</taxon>
        <taxon>Bacteroidota</taxon>
        <taxon>Cytophagia</taxon>
        <taxon>Cytophagales</taxon>
        <taxon>Spirosomataceae</taxon>
        <taxon>Dyadobacter</taxon>
    </lineage>
</organism>
<sequence>MVKCVKCEQVDSIMKAGYVRGKQRYLCKTCNYYFTHSEKDLSLPSAVKRKRHQTTIIDIAKSLGVSNSTVSRALHGHADINPETRQAVLDKALQLDYQPNQLAYNLVKSKTNTIGMIVPEFHNPFFPNVIIGAHEVLTRAGYNLTIMQSNESYQVEISNTKAMLANRIDGLLISLTQETNNFEHLGVFEKRGIPLVLFNRVCEQINVPKVVVNDFEASFLAVEHLIMNGYERIAHLGGPLNLLVSQERLRGYRAAMEKHGKIIEDHMIIQGMLTQQKARIYGQYLLDLANRPDAIFAVNDSAAIEIMLIAKEKGISIPDELGVVGFSDNPESAYIGPGLTTIRQPTHEIGRTTADWILQLVDDEDVILPDKKVLKTELIVRGSSRRCIRGNTKKVRIQ</sequence>
<dbReference type="Proteomes" id="UP001139411">
    <property type="component" value="Unassembled WGS sequence"/>
</dbReference>
<dbReference type="EMBL" id="JAKFFV010000012">
    <property type="protein sequence ID" value="MCF2500628.1"/>
    <property type="molecule type" value="Genomic_DNA"/>
</dbReference>
<keyword evidence="3" id="KW-0804">Transcription</keyword>
<protein>
    <submittedName>
        <fullName evidence="5">Substrate-binding domain-containing protein</fullName>
    </submittedName>
</protein>
<proteinExistence type="predicted"/>
<dbReference type="SMART" id="SM00354">
    <property type="entry name" value="HTH_LACI"/>
    <property type="match status" value="1"/>
</dbReference>
<dbReference type="Pfam" id="PF00532">
    <property type="entry name" value="Peripla_BP_1"/>
    <property type="match status" value="1"/>
</dbReference>
<evidence type="ECO:0000256" key="3">
    <source>
        <dbReference type="ARBA" id="ARBA00023163"/>
    </source>
</evidence>
<dbReference type="Gene3D" id="3.40.50.2300">
    <property type="match status" value="2"/>
</dbReference>
<gene>
    <name evidence="5" type="ORF">L0661_20075</name>
</gene>
<dbReference type="SUPFAM" id="SSF53822">
    <property type="entry name" value="Periplasmic binding protein-like I"/>
    <property type="match status" value="1"/>
</dbReference>
<keyword evidence="2" id="KW-0238">DNA-binding</keyword>
<name>A0A9X1QI04_9BACT</name>
<dbReference type="PANTHER" id="PTHR30146:SF109">
    <property type="entry name" value="HTH-TYPE TRANSCRIPTIONAL REGULATOR GALS"/>
    <property type="match status" value="1"/>
</dbReference>
<dbReference type="AlphaFoldDB" id="A0A9X1QI04"/>
<evidence type="ECO:0000313" key="6">
    <source>
        <dbReference type="Proteomes" id="UP001139411"/>
    </source>
</evidence>
<evidence type="ECO:0000313" key="5">
    <source>
        <dbReference type="EMBL" id="MCF2500628.1"/>
    </source>
</evidence>
<dbReference type="InterPro" id="IPR028082">
    <property type="entry name" value="Peripla_BP_I"/>
</dbReference>
<comment type="caution">
    <text evidence="5">The sequence shown here is derived from an EMBL/GenBank/DDBJ whole genome shotgun (WGS) entry which is preliminary data.</text>
</comment>
<dbReference type="GO" id="GO:0000976">
    <property type="term" value="F:transcription cis-regulatory region binding"/>
    <property type="evidence" value="ECO:0007669"/>
    <property type="project" value="TreeGrafter"/>
</dbReference>
<dbReference type="PANTHER" id="PTHR30146">
    <property type="entry name" value="LACI-RELATED TRANSCRIPTIONAL REPRESSOR"/>
    <property type="match status" value="1"/>
</dbReference>